<evidence type="ECO:0000313" key="2">
    <source>
        <dbReference type="Proteomes" id="UP001470230"/>
    </source>
</evidence>
<dbReference type="SUPFAM" id="SSF81901">
    <property type="entry name" value="HCP-like"/>
    <property type="match status" value="1"/>
</dbReference>
<name>A0ABR2GUE8_9EUKA</name>
<dbReference type="Proteomes" id="UP001470230">
    <property type="component" value="Unassembled WGS sequence"/>
</dbReference>
<keyword evidence="2" id="KW-1185">Reference proteome</keyword>
<organism evidence="1 2">
    <name type="scientific">Tritrichomonas musculus</name>
    <dbReference type="NCBI Taxonomy" id="1915356"/>
    <lineage>
        <taxon>Eukaryota</taxon>
        <taxon>Metamonada</taxon>
        <taxon>Parabasalia</taxon>
        <taxon>Tritrichomonadida</taxon>
        <taxon>Tritrichomonadidae</taxon>
        <taxon>Tritrichomonas</taxon>
    </lineage>
</organism>
<proteinExistence type="predicted"/>
<accession>A0ABR2GUE8</accession>
<dbReference type="InterPro" id="IPR011990">
    <property type="entry name" value="TPR-like_helical_dom_sf"/>
</dbReference>
<dbReference type="PANTHER" id="PTHR45011">
    <property type="entry name" value="DAP3-BINDING CELL DEATH ENHANCER 1"/>
    <property type="match status" value="1"/>
</dbReference>
<protein>
    <recommendedName>
        <fullName evidence="3">Protein kinase domain-containing protein</fullName>
    </recommendedName>
</protein>
<reference evidence="1 2" key="1">
    <citation type="submission" date="2024-04" db="EMBL/GenBank/DDBJ databases">
        <title>Tritrichomonas musculus Genome.</title>
        <authorList>
            <person name="Alves-Ferreira E."/>
            <person name="Grigg M."/>
            <person name="Lorenzi H."/>
            <person name="Galac M."/>
        </authorList>
    </citation>
    <scope>NUCLEOTIDE SEQUENCE [LARGE SCALE GENOMIC DNA]</scope>
    <source>
        <strain evidence="1 2">EAF2021</strain>
    </source>
</reference>
<dbReference type="EMBL" id="JAPFFF010000059">
    <property type="protein sequence ID" value="KAK8837569.1"/>
    <property type="molecule type" value="Genomic_DNA"/>
</dbReference>
<dbReference type="PANTHER" id="PTHR45011:SF1">
    <property type="entry name" value="DAP3-BINDING CELL DEATH ENHANCER 1"/>
    <property type="match status" value="1"/>
</dbReference>
<dbReference type="Gene3D" id="1.10.510.10">
    <property type="entry name" value="Transferase(Phosphotransferase) domain 1"/>
    <property type="match status" value="1"/>
</dbReference>
<dbReference type="InterPro" id="IPR052748">
    <property type="entry name" value="ISR_Activator"/>
</dbReference>
<sequence length="202" mass="24000">MDIGSDQFFDPEVKRTKMFTYKSDIYSLGMIMKHIMNEKEIEENQKIKCIIGKCIDQESKKRPSIIDLFNEFWLELTEKNKLVIIFYMLEKIYLNHDNISNICNYISNFPSSSVFLNDKLAQFILGFIYHEGRYITRYIDKAIHYYSLAAKQNIPEAQFNLGLIYHKGRYVTRDIDKAIHYYSLAANQKFPKSQINLSFLLW</sequence>
<dbReference type="InterPro" id="IPR011009">
    <property type="entry name" value="Kinase-like_dom_sf"/>
</dbReference>
<comment type="caution">
    <text evidence="1">The sequence shown here is derived from an EMBL/GenBank/DDBJ whole genome shotgun (WGS) entry which is preliminary data.</text>
</comment>
<evidence type="ECO:0000313" key="1">
    <source>
        <dbReference type="EMBL" id="KAK8837569.1"/>
    </source>
</evidence>
<dbReference type="SUPFAM" id="SSF56112">
    <property type="entry name" value="Protein kinase-like (PK-like)"/>
    <property type="match status" value="1"/>
</dbReference>
<dbReference type="Gene3D" id="1.25.40.10">
    <property type="entry name" value="Tetratricopeptide repeat domain"/>
    <property type="match status" value="1"/>
</dbReference>
<gene>
    <name evidence="1" type="ORF">M9Y10_036569</name>
</gene>
<dbReference type="Pfam" id="PF08238">
    <property type="entry name" value="Sel1"/>
    <property type="match status" value="2"/>
</dbReference>
<dbReference type="SMART" id="SM00671">
    <property type="entry name" value="SEL1"/>
    <property type="match status" value="2"/>
</dbReference>
<dbReference type="InterPro" id="IPR006597">
    <property type="entry name" value="Sel1-like"/>
</dbReference>
<evidence type="ECO:0008006" key="3">
    <source>
        <dbReference type="Google" id="ProtNLM"/>
    </source>
</evidence>